<keyword evidence="6 10" id="KW-1133">Transmembrane helix</keyword>
<sequence>MAIPQITILHMYMIPVYESTTKTKRRHFVEVGVLFVASCVVLTVFSGSAFITDLGIRASPMAIHFTEKTPPLRGYDSTRELIQDGNLPTAKERVKKVTEMVDHQFDMPVGENQFEGQTDVVKIDRDNVRRSSNNRGTWPNLQKHIENTTENTHVSYFGKVVPFDNHSIIYNAVPKCASRTLHVAITGLRKHNGKGRIYTNVKPTAGCSSDNTANRSCLAHMYGNMRSLSFIRLHVPFIEMPSNFVMINMVRDPMDRWISKYYFQIYGDSTSKMNKTGWRETFDECLANKRTYCDPKYEPGAMKFFCGLDVGCRNLSRWTLDRAKHNLNRYLVVGYREDVESMLRVIELLLPKTTVGIYDQYVKNLNSTRKFQTKKKPAISEETRTTLRRKLALHYEFYNFVRLKFDKLKKDLGLLDQQISR</sequence>
<keyword evidence="9" id="KW-0325">Glycoprotein</keyword>
<feature type="transmembrane region" description="Helical" evidence="10">
    <location>
        <begin position="31"/>
        <end position="51"/>
    </location>
</feature>
<evidence type="ECO:0000256" key="8">
    <source>
        <dbReference type="ARBA" id="ARBA00023136"/>
    </source>
</evidence>
<dbReference type="Proteomes" id="UP000230750">
    <property type="component" value="Unassembled WGS sequence"/>
</dbReference>
<dbReference type="Pfam" id="PF03567">
    <property type="entry name" value="Sulfotransfer_2"/>
    <property type="match status" value="1"/>
</dbReference>
<dbReference type="InterPro" id="IPR007734">
    <property type="entry name" value="Heparan_SO4_2-O-STrfase"/>
</dbReference>
<evidence type="ECO:0000256" key="2">
    <source>
        <dbReference type="ARBA" id="ARBA00010569"/>
    </source>
</evidence>
<organism evidence="11 12">
    <name type="scientific">Stichopus japonicus</name>
    <name type="common">Sea cucumber</name>
    <dbReference type="NCBI Taxonomy" id="307972"/>
    <lineage>
        <taxon>Eukaryota</taxon>
        <taxon>Metazoa</taxon>
        <taxon>Echinodermata</taxon>
        <taxon>Eleutherozoa</taxon>
        <taxon>Echinozoa</taxon>
        <taxon>Holothuroidea</taxon>
        <taxon>Aspidochirotacea</taxon>
        <taxon>Aspidochirotida</taxon>
        <taxon>Stichopodidae</taxon>
        <taxon>Apostichopus</taxon>
    </lineage>
</organism>
<dbReference type="InterPro" id="IPR027417">
    <property type="entry name" value="P-loop_NTPase"/>
</dbReference>
<evidence type="ECO:0000256" key="3">
    <source>
        <dbReference type="ARBA" id="ARBA00022679"/>
    </source>
</evidence>
<dbReference type="OrthoDB" id="10576764at2759"/>
<dbReference type="GO" id="GO:0000139">
    <property type="term" value="C:Golgi membrane"/>
    <property type="evidence" value="ECO:0007669"/>
    <property type="project" value="UniProtKB-SubCell"/>
</dbReference>
<evidence type="ECO:0000256" key="1">
    <source>
        <dbReference type="ARBA" id="ARBA00004323"/>
    </source>
</evidence>
<dbReference type="SUPFAM" id="SSF52540">
    <property type="entry name" value="P-loop containing nucleoside triphosphate hydrolases"/>
    <property type="match status" value="1"/>
</dbReference>
<comment type="caution">
    <text evidence="11">The sequence shown here is derived from an EMBL/GenBank/DDBJ whole genome shotgun (WGS) entry which is preliminary data.</text>
</comment>
<accession>A0A2G8K4D3</accession>
<dbReference type="InterPro" id="IPR005331">
    <property type="entry name" value="Sulfotransferase"/>
</dbReference>
<evidence type="ECO:0000256" key="6">
    <source>
        <dbReference type="ARBA" id="ARBA00022989"/>
    </source>
</evidence>
<gene>
    <name evidence="11" type="ORF">BSL78_20263</name>
</gene>
<dbReference type="PANTHER" id="PTHR12129">
    <property type="entry name" value="HEPARAN SULFATE 2-O-SULFOTRANSFERASE"/>
    <property type="match status" value="1"/>
</dbReference>
<dbReference type="GO" id="GO:0008146">
    <property type="term" value="F:sulfotransferase activity"/>
    <property type="evidence" value="ECO:0007669"/>
    <property type="project" value="InterPro"/>
</dbReference>
<comment type="similarity">
    <text evidence="2">Belongs to the sulfotransferase 3 family.</text>
</comment>
<name>A0A2G8K4D3_STIJA</name>
<dbReference type="EMBL" id="MRZV01000896">
    <property type="protein sequence ID" value="PIK42877.1"/>
    <property type="molecule type" value="Genomic_DNA"/>
</dbReference>
<dbReference type="STRING" id="307972.A0A2G8K4D3"/>
<keyword evidence="3 11" id="KW-0808">Transferase</keyword>
<evidence type="ECO:0000256" key="9">
    <source>
        <dbReference type="ARBA" id="ARBA00023180"/>
    </source>
</evidence>
<keyword evidence="12" id="KW-1185">Reference proteome</keyword>
<evidence type="ECO:0000256" key="5">
    <source>
        <dbReference type="ARBA" id="ARBA00022968"/>
    </source>
</evidence>
<dbReference type="AlphaFoldDB" id="A0A2G8K4D3"/>
<proteinExistence type="inferred from homology"/>
<evidence type="ECO:0000256" key="4">
    <source>
        <dbReference type="ARBA" id="ARBA00022692"/>
    </source>
</evidence>
<reference evidence="11 12" key="1">
    <citation type="journal article" date="2017" name="PLoS Biol.">
        <title>The sea cucumber genome provides insights into morphological evolution and visceral regeneration.</title>
        <authorList>
            <person name="Zhang X."/>
            <person name="Sun L."/>
            <person name="Yuan J."/>
            <person name="Sun Y."/>
            <person name="Gao Y."/>
            <person name="Zhang L."/>
            <person name="Li S."/>
            <person name="Dai H."/>
            <person name="Hamel J.F."/>
            <person name="Liu C."/>
            <person name="Yu Y."/>
            <person name="Liu S."/>
            <person name="Lin W."/>
            <person name="Guo K."/>
            <person name="Jin S."/>
            <person name="Xu P."/>
            <person name="Storey K.B."/>
            <person name="Huan P."/>
            <person name="Zhang T."/>
            <person name="Zhou Y."/>
            <person name="Zhang J."/>
            <person name="Lin C."/>
            <person name="Li X."/>
            <person name="Xing L."/>
            <person name="Huo D."/>
            <person name="Sun M."/>
            <person name="Wang L."/>
            <person name="Mercier A."/>
            <person name="Li F."/>
            <person name="Yang H."/>
            <person name="Xiang J."/>
        </authorList>
    </citation>
    <scope>NUCLEOTIDE SEQUENCE [LARGE SCALE GENOMIC DNA]</scope>
    <source>
        <strain evidence="11">Shaxun</strain>
        <tissue evidence="11">Muscle</tissue>
    </source>
</reference>
<comment type="subcellular location">
    <subcellularLocation>
        <location evidence="1">Golgi apparatus membrane</location>
        <topology evidence="1">Single-pass type II membrane protein</topology>
    </subcellularLocation>
</comment>
<evidence type="ECO:0000256" key="10">
    <source>
        <dbReference type="SAM" id="Phobius"/>
    </source>
</evidence>
<evidence type="ECO:0000313" key="11">
    <source>
        <dbReference type="EMBL" id="PIK42877.1"/>
    </source>
</evidence>
<dbReference type="Gene3D" id="3.40.50.300">
    <property type="entry name" value="P-loop containing nucleotide triphosphate hydrolases"/>
    <property type="match status" value="1"/>
</dbReference>
<evidence type="ECO:0000313" key="12">
    <source>
        <dbReference type="Proteomes" id="UP000230750"/>
    </source>
</evidence>
<keyword evidence="8 10" id="KW-0472">Membrane</keyword>
<keyword evidence="7" id="KW-0333">Golgi apparatus</keyword>
<keyword evidence="4 10" id="KW-0812">Transmembrane</keyword>
<evidence type="ECO:0000256" key="7">
    <source>
        <dbReference type="ARBA" id="ARBA00023034"/>
    </source>
</evidence>
<dbReference type="PANTHER" id="PTHR12129:SF15">
    <property type="entry name" value="URONYL 2-SULFOTRANSFERASE"/>
    <property type="match status" value="1"/>
</dbReference>
<keyword evidence="5" id="KW-0735">Signal-anchor</keyword>
<protein>
    <submittedName>
        <fullName evidence="11">Putative uronyl 2-sulfotransferase</fullName>
    </submittedName>
</protein>